<evidence type="ECO:0000313" key="2">
    <source>
        <dbReference type="Proteomes" id="UP000635665"/>
    </source>
</evidence>
<dbReference type="RefSeq" id="WP_198638230.1">
    <property type="nucleotide sequence ID" value="NZ_JAEHNY010000004.1"/>
</dbReference>
<name>A0ABS0TF42_9FLAO</name>
<sequence length="299" mass="35016">MEEIKKRQHYVWKDYLRSWAESNDLIPTYFKQQKKTAKPNLRNVAQEIFFYESAEFTKVELKQLLDITYQLSNENSLESCLSIFSAFTFYSEIKNQLIEKKIDFSESDIRFIKTNFIEDLHSDFEGYGRKLIKVKTFEDLAFLKDKEELLRTLIYLCIQYSRTKPMRNKFHKSSISNKLSNPVSMIFAISMANRLTFDKNLCFTFLINQTAVNYITGDQPVINLADISGNGSVEEIILYYPINPKTAIQINVIDDKSSFETEKIETSEVVNELNSKIYQHADNFVFSDSEEQILKYGEI</sequence>
<evidence type="ECO:0000313" key="1">
    <source>
        <dbReference type="EMBL" id="MBI6119633.1"/>
    </source>
</evidence>
<dbReference type="InterPro" id="IPR025332">
    <property type="entry name" value="DUF4238"/>
</dbReference>
<proteinExistence type="predicted"/>
<reference evidence="1 2" key="1">
    <citation type="submission" date="2020-12" db="EMBL/GenBank/DDBJ databases">
        <title>Salegentibacter orientalis sp. nov., isolated from costal sediment.</title>
        <authorList>
            <person name="Lian F.-B."/>
        </authorList>
    </citation>
    <scope>NUCLEOTIDE SEQUENCE [LARGE SCALE GENOMIC DNA]</scope>
    <source>
        <strain evidence="1 2">F60176</strain>
    </source>
</reference>
<keyword evidence="2" id="KW-1185">Reference proteome</keyword>
<organism evidence="1 2">
    <name type="scientific">Salegentibacter maritimus</name>
    <dbReference type="NCBI Taxonomy" id="2794347"/>
    <lineage>
        <taxon>Bacteria</taxon>
        <taxon>Pseudomonadati</taxon>
        <taxon>Bacteroidota</taxon>
        <taxon>Flavobacteriia</taxon>
        <taxon>Flavobacteriales</taxon>
        <taxon>Flavobacteriaceae</taxon>
        <taxon>Salegentibacter</taxon>
    </lineage>
</organism>
<comment type="caution">
    <text evidence="1">The sequence shown here is derived from an EMBL/GenBank/DDBJ whole genome shotgun (WGS) entry which is preliminary data.</text>
</comment>
<dbReference type="Proteomes" id="UP000635665">
    <property type="component" value="Unassembled WGS sequence"/>
</dbReference>
<accession>A0ABS0TF42</accession>
<dbReference type="EMBL" id="JAEHNY010000004">
    <property type="protein sequence ID" value="MBI6119633.1"/>
    <property type="molecule type" value="Genomic_DNA"/>
</dbReference>
<protein>
    <submittedName>
        <fullName evidence="1">DUF4238 domain-containing protein</fullName>
    </submittedName>
</protein>
<dbReference type="Pfam" id="PF14022">
    <property type="entry name" value="DUF4238"/>
    <property type="match status" value="2"/>
</dbReference>
<gene>
    <name evidence="1" type="ORF">I6U50_06330</name>
</gene>